<dbReference type="SUPFAM" id="SSF53901">
    <property type="entry name" value="Thiolase-like"/>
    <property type="match status" value="1"/>
</dbReference>
<evidence type="ECO:0000256" key="10">
    <source>
        <dbReference type="ARBA" id="ARBA00022553"/>
    </source>
</evidence>
<keyword evidence="13" id="KW-0378">Hydrolase</keyword>
<comment type="catalytic activity">
    <reaction evidence="52">
        <text>holo-[ACP] + acetyl-CoA = acetyl-[ACP] + CoA</text>
        <dbReference type="Rhea" id="RHEA:41788"/>
        <dbReference type="Rhea" id="RHEA-COMP:9621"/>
        <dbReference type="Rhea" id="RHEA-COMP:9685"/>
        <dbReference type="ChEBI" id="CHEBI:57287"/>
        <dbReference type="ChEBI" id="CHEBI:57288"/>
        <dbReference type="ChEBI" id="CHEBI:64479"/>
        <dbReference type="ChEBI" id="CHEBI:78446"/>
        <dbReference type="EC" id="2.3.1.38"/>
    </reaction>
    <physiologicalReaction direction="left-to-right" evidence="52">
        <dbReference type="Rhea" id="RHEA:41789"/>
    </physiologicalReaction>
</comment>
<gene>
    <name evidence="69" type="ORF">CAUJ_LOCUS1422</name>
</gene>
<keyword evidence="19" id="KW-0520">NAD</keyword>
<dbReference type="InterPro" id="IPR029058">
    <property type="entry name" value="AB_hydrolase_fold"/>
</dbReference>
<evidence type="ECO:0000256" key="19">
    <source>
        <dbReference type="ARBA" id="ARBA00023027"/>
    </source>
</evidence>
<evidence type="ECO:0000256" key="62">
    <source>
        <dbReference type="ARBA" id="ARBA00049521"/>
    </source>
</evidence>
<dbReference type="PROSITE" id="PS00606">
    <property type="entry name" value="KS3_1"/>
    <property type="match status" value="1"/>
</dbReference>
<dbReference type="PANTHER" id="PTHR43775:SF7">
    <property type="entry name" value="FATTY ACID SYNTHASE"/>
    <property type="match status" value="1"/>
</dbReference>
<feature type="region of interest" description="Disordered" evidence="65">
    <location>
        <begin position="1"/>
        <end position="72"/>
    </location>
</feature>
<evidence type="ECO:0000256" key="30">
    <source>
        <dbReference type="ARBA" id="ARBA00023401"/>
    </source>
</evidence>
<dbReference type="EC" id="2.3.1.41" evidence="6"/>
<keyword evidence="18" id="KW-0560">Oxidoreductase</keyword>
<feature type="active site" description="Proton acceptor; for dehydratase activity" evidence="64">
    <location>
        <position position="968"/>
    </location>
</feature>
<evidence type="ECO:0000256" key="28">
    <source>
        <dbReference type="ARBA" id="ARBA00023398"/>
    </source>
</evidence>
<dbReference type="Pfam" id="PF08659">
    <property type="entry name" value="KR"/>
    <property type="match status" value="1"/>
</dbReference>
<evidence type="ECO:0000259" key="66">
    <source>
        <dbReference type="PROSITE" id="PS50075"/>
    </source>
</evidence>
<accession>A0A8S1GS43</accession>
<organism evidence="69 70">
    <name type="scientific">Caenorhabditis auriculariae</name>
    <dbReference type="NCBI Taxonomy" id="2777116"/>
    <lineage>
        <taxon>Eukaryota</taxon>
        <taxon>Metazoa</taxon>
        <taxon>Ecdysozoa</taxon>
        <taxon>Nematoda</taxon>
        <taxon>Chromadorea</taxon>
        <taxon>Rhabditida</taxon>
        <taxon>Rhabditina</taxon>
        <taxon>Rhabditomorpha</taxon>
        <taxon>Rhabditoidea</taxon>
        <taxon>Rhabditidae</taxon>
        <taxon>Peloderinae</taxon>
        <taxon>Caenorhabditis</taxon>
    </lineage>
</organism>
<dbReference type="Gene3D" id="3.40.50.150">
    <property type="entry name" value="Vaccinia Virus protein VP39"/>
    <property type="match status" value="1"/>
</dbReference>
<comment type="catalytic activity">
    <reaction evidence="35">
        <text>hexanoyl-[ACP] + malonyl-[ACP] + H(+) = 3-oxooctanoyl-[ACP] + holo-[ACP] + CO2</text>
        <dbReference type="Rhea" id="RHEA:41836"/>
        <dbReference type="Rhea" id="RHEA-COMP:9623"/>
        <dbReference type="Rhea" id="RHEA-COMP:9632"/>
        <dbReference type="Rhea" id="RHEA-COMP:9633"/>
        <dbReference type="Rhea" id="RHEA-COMP:9685"/>
        <dbReference type="ChEBI" id="CHEBI:15378"/>
        <dbReference type="ChEBI" id="CHEBI:16526"/>
        <dbReference type="ChEBI" id="CHEBI:64479"/>
        <dbReference type="ChEBI" id="CHEBI:78449"/>
        <dbReference type="ChEBI" id="CHEBI:78459"/>
        <dbReference type="ChEBI" id="CHEBI:78460"/>
    </reaction>
    <physiologicalReaction direction="left-to-right" evidence="35">
        <dbReference type="Rhea" id="RHEA:41837"/>
    </physiologicalReaction>
</comment>
<evidence type="ECO:0000256" key="51">
    <source>
        <dbReference type="ARBA" id="ARBA00048650"/>
    </source>
</evidence>
<evidence type="ECO:0000256" key="17">
    <source>
        <dbReference type="ARBA" id="ARBA00022990"/>
    </source>
</evidence>
<dbReference type="PROSITE" id="PS52019">
    <property type="entry name" value="PKS_MFAS_DH"/>
    <property type="match status" value="1"/>
</dbReference>
<keyword evidence="22" id="KW-0511">Multifunctional enzyme</keyword>
<dbReference type="CDD" id="cd08954">
    <property type="entry name" value="KR_1_FAS_SDR_x"/>
    <property type="match status" value="1"/>
</dbReference>
<comment type="catalytic activity">
    <reaction evidence="61">
        <text>butanoyl-[ACP] + malonyl-[ACP] + H(+) = 3-oxohexanoyl-[ACP] + holo-[ACP] + CO2</text>
        <dbReference type="Rhea" id="RHEA:41820"/>
        <dbReference type="Rhea" id="RHEA-COMP:9623"/>
        <dbReference type="Rhea" id="RHEA-COMP:9628"/>
        <dbReference type="Rhea" id="RHEA-COMP:9629"/>
        <dbReference type="Rhea" id="RHEA-COMP:9685"/>
        <dbReference type="ChEBI" id="CHEBI:15378"/>
        <dbReference type="ChEBI" id="CHEBI:16526"/>
        <dbReference type="ChEBI" id="CHEBI:64479"/>
        <dbReference type="ChEBI" id="CHEBI:78449"/>
        <dbReference type="ChEBI" id="CHEBI:78454"/>
        <dbReference type="ChEBI" id="CHEBI:78456"/>
    </reaction>
    <physiologicalReaction direction="left-to-right" evidence="61">
        <dbReference type="Rhea" id="RHEA:41821"/>
    </physiologicalReaction>
</comment>
<comment type="catalytic activity">
    <reaction evidence="43">
        <text>3-oxobutanoyl-[ACP] + NADPH + H(+) = (3R)-hydroxybutanoyl-[ACP] + NADP(+)</text>
        <dbReference type="Rhea" id="RHEA:41804"/>
        <dbReference type="Rhea" id="RHEA-COMP:9625"/>
        <dbReference type="Rhea" id="RHEA-COMP:9626"/>
        <dbReference type="ChEBI" id="CHEBI:15378"/>
        <dbReference type="ChEBI" id="CHEBI:57783"/>
        <dbReference type="ChEBI" id="CHEBI:58349"/>
        <dbReference type="ChEBI" id="CHEBI:78450"/>
        <dbReference type="ChEBI" id="CHEBI:78451"/>
    </reaction>
    <physiologicalReaction direction="left-to-right" evidence="43">
        <dbReference type="Rhea" id="RHEA:41805"/>
    </physiologicalReaction>
</comment>
<dbReference type="Gene3D" id="3.30.70.3290">
    <property type="match status" value="1"/>
</dbReference>
<evidence type="ECO:0000256" key="41">
    <source>
        <dbReference type="ARBA" id="ARBA00047810"/>
    </source>
</evidence>
<dbReference type="InterPro" id="IPR014030">
    <property type="entry name" value="Ketoacyl_synth_N"/>
</dbReference>
<dbReference type="SMART" id="SM00827">
    <property type="entry name" value="PKS_AT"/>
    <property type="match status" value="1"/>
</dbReference>
<dbReference type="InterPro" id="IPR013149">
    <property type="entry name" value="ADH-like_C"/>
</dbReference>
<evidence type="ECO:0000256" key="45">
    <source>
        <dbReference type="ARBA" id="ARBA00048051"/>
    </source>
</evidence>
<evidence type="ECO:0000256" key="5">
    <source>
        <dbReference type="ARBA" id="ARBA00012948"/>
    </source>
</evidence>
<evidence type="ECO:0000256" key="42">
    <source>
        <dbReference type="ARBA" id="ARBA00047897"/>
    </source>
</evidence>
<comment type="catalytic activity">
    <reaction evidence="26">
        <text>(3R)-hydroxydecanoyl-[ACP] = (2E)-decenoyl-[ACP] + H2O</text>
        <dbReference type="Rhea" id="RHEA:41860"/>
        <dbReference type="Rhea" id="RHEA-COMP:9638"/>
        <dbReference type="Rhea" id="RHEA-COMP:9639"/>
        <dbReference type="ChEBI" id="CHEBI:15377"/>
        <dbReference type="ChEBI" id="CHEBI:78466"/>
        <dbReference type="ChEBI" id="CHEBI:78467"/>
    </reaction>
    <physiologicalReaction direction="left-to-right" evidence="26">
        <dbReference type="Rhea" id="RHEA:41861"/>
    </physiologicalReaction>
</comment>
<dbReference type="Gene3D" id="1.10.1470.20">
    <property type="entry name" value="Fatty acid synthase, domain 2"/>
    <property type="match status" value="1"/>
</dbReference>
<evidence type="ECO:0000256" key="27">
    <source>
        <dbReference type="ARBA" id="ARBA00023394"/>
    </source>
</evidence>
<comment type="catalytic activity">
    <reaction evidence="49">
        <text>a fatty acyl-[ACP] + malonyl-[ACP] + H(+) = a 3-oxoacyl-[ACP] + holo-[ACP] + CO2</text>
        <dbReference type="Rhea" id="RHEA:22836"/>
        <dbReference type="Rhea" id="RHEA-COMP:9623"/>
        <dbReference type="Rhea" id="RHEA-COMP:9685"/>
        <dbReference type="Rhea" id="RHEA-COMP:9916"/>
        <dbReference type="Rhea" id="RHEA-COMP:14125"/>
        <dbReference type="ChEBI" id="CHEBI:15378"/>
        <dbReference type="ChEBI" id="CHEBI:16526"/>
        <dbReference type="ChEBI" id="CHEBI:64479"/>
        <dbReference type="ChEBI" id="CHEBI:78449"/>
        <dbReference type="ChEBI" id="CHEBI:78776"/>
        <dbReference type="ChEBI" id="CHEBI:138651"/>
        <dbReference type="EC" id="2.3.1.41"/>
    </reaction>
    <physiologicalReaction direction="left-to-right" evidence="49">
        <dbReference type="Rhea" id="RHEA:22837"/>
    </physiologicalReaction>
</comment>
<dbReference type="SMART" id="SM00823">
    <property type="entry name" value="PKS_PP"/>
    <property type="match status" value="1"/>
</dbReference>
<reference evidence="69" key="1">
    <citation type="submission" date="2020-10" db="EMBL/GenBank/DDBJ databases">
        <authorList>
            <person name="Kikuchi T."/>
        </authorList>
    </citation>
    <scope>NUCLEOTIDE SEQUENCE</scope>
    <source>
        <strain evidence="69">NKZ352</strain>
    </source>
</reference>
<dbReference type="GO" id="GO:0031177">
    <property type="term" value="F:phosphopantetheine binding"/>
    <property type="evidence" value="ECO:0007669"/>
    <property type="project" value="InterPro"/>
</dbReference>
<comment type="function">
    <text evidence="32">Fatty acid synthetase is a multifunctional enzyme that catalyzes the de novo biosynthesis of long-chain saturated fatty acids starting from acetyl-CoA and malonyl-CoA in the presence of NADPH. This multifunctional protein contains 7 catalytic activities and a site for the binding of the prosthetic group 4'-phosphopantetheine of the acyl carrier protein ([ACP]) domain.</text>
</comment>
<evidence type="ECO:0000256" key="11">
    <source>
        <dbReference type="ARBA" id="ARBA00022679"/>
    </source>
</evidence>
<comment type="catalytic activity">
    <reaction evidence="60">
        <text>3-oxooctanoyl-[ACP] + NADPH + H(+) = (3R)-hydroxyoctanoyl-[ACP] + NADP(+)</text>
        <dbReference type="Rhea" id="RHEA:41840"/>
        <dbReference type="Rhea" id="RHEA-COMP:9633"/>
        <dbReference type="Rhea" id="RHEA-COMP:9634"/>
        <dbReference type="ChEBI" id="CHEBI:15378"/>
        <dbReference type="ChEBI" id="CHEBI:57783"/>
        <dbReference type="ChEBI" id="CHEBI:58349"/>
        <dbReference type="ChEBI" id="CHEBI:78460"/>
        <dbReference type="ChEBI" id="CHEBI:78461"/>
    </reaction>
    <physiologicalReaction direction="left-to-right" evidence="60">
        <dbReference type="Rhea" id="RHEA:41841"/>
    </physiologicalReaction>
</comment>
<dbReference type="Pfam" id="PF02801">
    <property type="entry name" value="Ketoacyl-synt_C"/>
    <property type="match status" value="1"/>
</dbReference>
<dbReference type="GO" id="GO:0004313">
    <property type="term" value="F:[acyl-carrier-protein] S-acetyltransferase activity"/>
    <property type="evidence" value="ECO:0007669"/>
    <property type="project" value="UniProtKB-EC"/>
</dbReference>
<comment type="catalytic activity">
    <reaction evidence="27">
        <text>a (3R)-hydroxyacyl-[ACP] = a (2E)-enoyl-[ACP] + H2O</text>
        <dbReference type="Rhea" id="RHEA:13097"/>
        <dbReference type="Rhea" id="RHEA-COMP:9925"/>
        <dbReference type="Rhea" id="RHEA-COMP:9945"/>
        <dbReference type="ChEBI" id="CHEBI:15377"/>
        <dbReference type="ChEBI" id="CHEBI:78784"/>
        <dbReference type="ChEBI" id="CHEBI:78827"/>
        <dbReference type="EC" id="4.2.1.59"/>
    </reaction>
    <physiologicalReaction direction="left-to-right" evidence="27">
        <dbReference type="Rhea" id="RHEA:13098"/>
    </physiologicalReaction>
</comment>
<dbReference type="Pfam" id="PF00107">
    <property type="entry name" value="ADH_zinc_N"/>
    <property type="match status" value="1"/>
</dbReference>
<evidence type="ECO:0000256" key="65">
    <source>
        <dbReference type="SAM" id="MobiDB-lite"/>
    </source>
</evidence>
<comment type="catalytic activity">
    <reaction evidence="58">
        <text>3-oxododecanoyl-[ACP] + NADPH + H(+) = (3R)-hydroxydodecanoyl-[ACP] + NADP(+)</text>
        <dbReference type="Rhea" id="RHEA:41872"/>
        <dbReference type="Rhea" id="RHEA-COMP:9641"/>
        <dbReference type="Rhea" id="RHEA-COMP:9642"/>
        <dbReference type="ChEBI" id="CHEBI:15378"/>
        <dbReference type="ChEBI" id="CHEBI:57783"/>
        <dbReference type="ChEBI" id="CHEBI:58349"/>
        <dbReference type="ChEBI" id="CHEBI:78469"/>
        <dbReference type="ChEBI" id="CHEBI:78470"/>
    </reaction>
    <physiologicalReaction direction="left-to-right" evidence="58">
        <dbReference type="Rhea" id="RHEA:41873"/>
    </physiologicalReaction>
</comment>
<keyword evidence="8" id="KW-0596">Phosphopantetheine</keyword>
<dbReference type="Pfam" id="PF00550">
    <property type="entry name" value="PP-binding"/>
    <property type="match status" value="1"/>
</dbReference>
<comment type="catalytic activity">
    <reaction evidence="38">
        <text>tetradecanoyl-[ACP] + malonyl-[ACP] + H(+) = 3-oxohexadecanoyl-[ACP] + holo-[ACP] + CO2</text>
        <dbReference type="Rhea" id="RHEA:41900"/>
        <dbReference type="Rhea" id="RHEA-COMP:9623"/>
        <dbReference type="Rhea" id="RHEA-COMP:9648"/>
        <dbReference type="Rhea" id="RHEA-COMP:9649"/>
        <dbReference type="Rhea" id="RHEA-COMP:9685"/>
        <dbReference type="ChEBI" id="CHEBI:15378"/>
        <dbReference type="ChEBI" id="CHEBI:16526"/>
        <dbReference type="ChEBI" id="CHEBI:64479"/>
        <dbReference type="ChEBI" id="CHEBI:78449"/>
        <dbReference type="ChEBI" id="CHEBI:78477"/>
        <dbReference type="ChEBI" id="CHEBI:78478"/>
    </reaction>
    <physiologicalReaction direction="left-to-right" evidence="38">
        <dbReference type="Rhea" id="RHEA:41901"/>
    </physiologicalReaction>
</comment>
<evidence type="ECO:0000256" key="64">
    <source>
        <dbReference type="PROSITE-ProRule" id="PRU01363"/>
    </source>
</evidence>
<evidence type="ECO:0000256" key="53">
    <source>
        <dbReference type="ARBA" id="ARBA00048704"/>
    </source>
</evidence>
<keyword evidence="9" id="KW-0444">Lipid biosynthesis</keyword>
<evidence type="ECO:0000256" key="33">
    <source>
        <dbReference type="ARBA" id="ARBA00044883"/>
    </source>
</evidence>
<evidence type="ECO:0000256" key="34">
    <source>
        <dbReference type="ARBA" id="ARBA00047300"/>
    </source>
</evidence>
<dbReference type="InterPro" id="IPR049391">
    <property type="entry name" value="FAS_pseudo-KR"/>
</dbReference>
<dbReference type="InterPro" id="IPR020841">
    <property type="entry name" value="PKS_Beta-ketoAc_synthase_dom"/>
</dbReference>
<dbReference type="Pfam" id="PF21149">
    <property type="entry name" value="FAS_pseudo-KR"/>
    <property type="match status" value="1"/>
</dbReference>
<evidence type="ECO:0000256" key="47">
    <source>
        <dbReference type="ARBA" id="ARBA00048289"/>
    </source>
</evidence>
<dbReference type="GO" id="GO:0141148">
    <property type="term" value="F:enoyl-[acyl-carrier-protein] reductase (NADPH) activity"/>
    <property type="evidence" value="ECO:0007669"/>
    <property type="project" value="UniProtKB-EC"/>
</dbReference>
<dbReference type="Gene3D" id="3.40.50.1820">
    <property type="entry name" value="alpha/beta hydrolase"/>
    <property type="match status" value="1"/>
</dbReference>
<comment type="pathway">
    <text evidence="1">Lipid metabolism.</text>
</comment>
<comment type="catalytic activity">
    <reaction evidence="59">
        <text>3-oxohexadecanoyl-[ACP] + NADPH + H(+) = (3R)-hydroxyhexadecanoyl-[ACP] + NADP(+)</text>
        <dbReference type="Rhea" id="RHEA:41904"/>
        <dbReference type="Rhea" id="RHEA-COMP:9649"/>
        <dbReference type="Rhea" id="RHEA-COMP:9650"/>
        <dbReference type="ChEBI" id="CHEBI:15378"/>
        <dbReference type="ChEBI" id="CHEBI:57783"/>
        <dbReference type="ChEBI" id="CHEBI:58349"/>
        <dbReference type="ChEBI" id="CHEBI:78478"/>
        <dbReference type="ChEBI" id="CHEBI:78480"/>
    </reaction>
    <physiologicalReaction direction="left-to-right" evidence="59">
        <dbReference type="Rhea" id="RHEA:41905"/>
    </physiologicalReaction>
</comment>
<evidence type="ECO:0000256" key="4">
    <source>
        <dbReference type="ARBA" id="ARBA00012873"/>
    </source>
</evidence>
<dbReference type="SMART" id="SM00822">
    <property type="entry name" value="PKS_KR"/>
    <property type="match status" value="1"/>
</dbReference>
<evidence type="ECO:0000256" key="57">
    <source>
        <dbReference type="ARBA" id="ARBA00049171"/>
    </source>
</evidence>
<dbReference type="Gene3D" id="3.40.50.720">
    <property type="entry name" value="NAD(P)-binding Rossmann-like Domain"/>
    <property type="match status" value="1"/>
</dbReference>
<comment type="catalytic activity">
    <reaction evidence="50">
        <text>3-oxohexanoyl-[ACP] + NADPH + H(+) = (3R)-hydroxyhexanoyl-[ACP] + NADP(+)</text>
        <dbReference type="Rhea" id="RHEA:41824"/>
        <dbReference type="Rhea" id="RHEA-COMP:9629"/>
        <dbReference type="Rhea" id="RHEA-COMP:9630"/>
        <dbReference type="ChEBI" id="CHEBI:15378"/>
        <dbReference type="ChEBI" id="CHEBI:57783"/>
        <dbReference type="ChEBI" id="CHEBI:58349"/>
        <dbReference type="ChEBI" id="CHEBI:78456"/>
        <dbReference type="ChEBI" id="CHEBI:78457"/>
    </reaction>
    <physiologicalReaction direction="left-to-right" evidence="50">
        <dbReference type="Rhea" id="RHEA:41825"/>
    </physiologicalReaction>
</comment>
<keyword evidence="20" id="KW-0443">Lipid metabolism</keyword>
<comment type="catalytic activity">
    <reaction evidence="55">
        <text>(2E)-octadecenoyl-[ACP] + NADPH + H(+) = octadecanoyl-[ACP] + NADP(+)</text>
        <dbReference type="Rhea" id="RHEA:41928"/>
        <dbReference type="Rhea" id="RHEA-COMP:9655"/>
        <dbReference type="Rhea" id="RHEA-COMP:9656"/>
        <dbReference type="ChEBI" id="CHEBI:15378"/>
        <dbReference type="ChEBI" id="CHEBI:57783"/>
        <dbReference type="ChEBI" id="CHEBI:58349"/>
        <dbReference type="ChEBI" id="CHEBI:78489"/>
        <dbReference type="ChEBI" id="CHEBI:78495"/>
    </reaction>
    <physiologicalReaction direction="left-to-right" evidence="55">
        <dbReference type="Rhea" id="RHEA:41929"/>
    </physiologicalReaction>
</comment>
<evidence type="ECO:0000256" key="3">
    <source>
        <dbReference type="ARBA" id="ARBA00012480"/>
    </source>
</evidence>
<dbReference type="InterPro" id="IPR016036">
    <property type="entry name" value="Malonyl_transacylase_ACP-bd"/>
</dbReference>
<keyword evidence="14" id="KW-0276">Fatty acid metabolism</keyword>
<evidence type="ECO:0000256" key="9">
    <source>
        <dbReference type="ARBA" id="ARBA00022516"/>
    </source>
</evidence>
<evidence type="ECO:0000256" key="13">
    <source>
        <dbReference type="ARBA" id="ARBA00022801"/>
    </source>
</evidence>
<comment type="catalytic activity">
    <reaction evidence="36">
        <text>a (3R)-hydroxyacyl-[ACP] + NADP(+) = a 3-oxoacyl-[ACP] + NADPH + H(+)</text>
        <dbReference type="Rhea" id="RHEA:17397"/>
        <dbReference type="Rhea" id="RHEA-COMP:9916"/>
        <dbReference type="Rhea" id="RHEA-COMP:9945"/>
        <dbReference type="ChEBI" id="CHEBI:15378"/>
        <dbReference type="ChEBI" id="CHEBI:57783"/>
        <dbReference type="ChEBI" id="CHEBI:58349"/>
        <dbReference type="ChEBI" id="CHEBI:78776"/>
        <dbReference type="ChEBI" id="CHEBI:78827"/>
        <dbReference type="EC" id="1.1.1.100"/>
    </reaction>
    <physiologicalReaction direction="right-to-left" evidence="36">
        <dbReference type="Rhea" id="RHEA:17399"/>
    </physiologicalReaction>
</comment>
<dbReference type="InterPro" id="IPR016035">
    <property type="entry name" value="Acyl_Trfase/lysoPLipase"/>
</dbReference>
<dbReference type="GO" id="GO:0004316">
    <property type="term" value="F:3-oxoacyl-[acyl-carrier-protein] reductase (NADPH) activity"/>
    <property type="evidence" value="ECO:0007669"/>
    <property type="project" value="UniProtKB-EC"/>
</dbReference>
<evidence type="ECO:0000256" key="35">
    <source>
        <dbReference type="ARBA" id="ARBA00047394"/>
    </source>
</evidence>
<evidence type="ECO:0000259" key="68">
    <source>
        <dbReference type="PROSITE" id="PS52019"/>
    </source>
</evidence>
<feature type="region of interest" description="C-terminal hotdog fold" evidence="64">
    <location>
        <begin position="1071"/>
        <end position="1210"/>
    </location>
</feature>
<feature type="domain" description="Carrier" evidence="66">
    <location>
        <begin position="2256"/>
        <end position="2333"/>
    </location>
</feature>
<comment type="catalytic activity">
    <reaction evidence="62">
        <text>(2E)-decenoyl-[ACP] + NADPH + H(+) = decanoyl-[ACP] + NADP(+)</text>
        <dbReference type="Rhea" id="RHEA:41864"/>
        <dbReference type="Rhea" id="RHEA-COMP:9639"/>
        <dbReference type="Rhea" id="RHEA-COMP:9640"/>
        <dbReference type="ChEBI" id="CHEBI:15378"/>
        <dbReference type="ChEBI" id="CHEBI:57783"/>
        <dbReference type="ChEBI" id="CHEBI:58349"/>
        <dbReference type="ChEBI" id="CHEBI:78467"/>
        <dbReference type="ChEBI" id="CHEBI:78468"/>
    </reaction>
    <physiologicalReaction direction="left-to-right" evidence="62">
        <dbReference type="Rhea" id="RHEA:41865"/>
    </physiologicalReaction>
</comment>
<comment type="catalytic activity">
    <reaction evidence="44">
        <text>acetyl-[ACP] + malonyl-[ACP] + H(+) = 3-oxobutanoyl-[ACP] + holo-[ACP] + CO2</text>
        <dbReference type="Rhea" id="RHEA:41800"/>
        <dbReference type="Rhea" id="RHEA-COMP:9621"/>
        <dbReference type="Rhea" id="RHEA-COMP:9623"/>
        <dbReference type="Rhea" id="RHEA-COMP:9625"/>
        <dbReference type="Rhea" id="RHEA-COMP:9685"/>
        <dbReference type="ChEBI" id="CHEBI:15378"/>
        <dbReference type="ChEBI" id="CHEBI:16526"/>
        <dbReference type="ChEBI" id="CHEBI:64479"/>
        <dbReference type="ChEBI" id="CHEBI:78446"/>
        <dbReference type="ChEBI" id="CHEBI:78449"/>
        <dbReference type="ChEBI" id="CHEBI:78450"/>
    </reaction>
    <physiologicalReaction direction="left-to-right" evidence="44">
        <dbReference type="Rhea" id="RHEA:41801"/>
    </physiologicalReaction>
</comment>
<comment type="catalytic activity">
    <reaction evidence="40">
        <text>dodecanoyl-[ACP] + malonyl-[ACP] + H(+) = 3-oxotetradecanoyl-[ACP] + holo-[ACP] + CO2</text>
        <dbReference type="Rhea" id="RHEA:41884"/>
        <dbReference type="Rhea" id="RHEA-COMP:9623"/>
        <dbReference type="Rhea" id="RHEA-COMP:9644"/>
        <dbReference type="Rhea" id="RHEA-COMP:9645"/>
        <dbReference type="Rhea" id="RHEA-COMP:9685"/>
        <dbReference type="ChEBI" id="CHEBI:15378"/>
        <dbReference type="ChEBI" id="CHEBI:16526"/>
        <dbReference type="ChEBI" id="CHEBI:64479"/>
        <dbReference type="ChEBI" id="CHEBI:65264"/>
        <dbReference type="ChEBI" id="CHEBI:78449"/>
        <dbReference type="ChEBI" id="CHEBI:78473"/>
    </reaction>
    <physiologicalReaction direction="left-to-right" evidence="40">
        <dbReference type="Rhea" id="RHEA:41885"/>
    </physiologicalReaction>
</comment>
<dbReference type="GO" id="GO:0004315">
    <property type="term" value="F:3-oxoacyl-[acyl-carrier-protein] synthase activity"/>
    <property type="evidence" value="ECO:0007669"/>
    <property type="project" value="UniProtKB-EC"/>
</dbReference>
<comment type="catalytic activity">
    <reaction evidence="47">
        <text>tetradecanoyl-[ACP] + H2O = tetradecanoate + holo-[ACP] + H(+)</text>
        <dbReference type="Rhea" id="RHEA:30123"/>
        <dbReference type="Rhea" id="RHEA-COMP:9648"/>
        <dbReference type="Rhea" id="RHEA-COMP:9685"/>
        <dbReference type="ChEBI" id="CHEBI:15377"/>
        <dbReference type="ChEBI" id="CHEBI:15378"/>
        <dbReference type="ChEBI" id="CHEBI:30807"/>
        <dbReference type="ChEBI" id="CHEBI:64479"/>
        <dbReference type="ChEBI" id="CHEBI:78477"/>
        <dbReference type="EC" id="3.1.2.14"/>
    </reaction>
    <physiologicalReaction direction="left-to-right" evidence="47">
        <dbReference type="Rhea" id="RHEA:30124"/>
    </physiologicalReaction>
</comment>
<dbReference type="Gene3D" id="3.10.129.110">
    <property type="entry name" value="Polyketide synthase dehydratase"/>
    <property type="match status" value="1"/>
</dbReference>
<dbReference type="Gene3D" id="3.90.180.10">
    <property type="entry name" value="Medium-chain alcohol dehydrogenases, catalytic domain"/>
    <property type="match status" value="1"/>
</dbReference>
<evidence type="ECO:0000256" key="52">
    <source>
        <dbReference type="ARBA" id="ARBA00048691"/>
    </source>
</evidence>
<evidence type="ECO:0000256" key="14">
    <source>
        <dbReference type="ARBA" id="ARBA00022832"/>
    </source>
</evidence>
<comment type="catalytic activity">
    <reaction evidence="31">
        <text>(3R)-hydroxybutanoyl-[ACP] = (2E)-butenoyl-[ACP] + H2O</text>
        <dbReference type="Rhea" id="RHEA:41808"/>
        <dbReference type="Rhea" id="RHEA-COMP:9626"/>
        <dbReference type="Rhea" id="RHEA-COMP:9627"/>
        <dbReference type="ChEBI" id="CHEBI:15377"/>
        <dbReference type="ChEBI" id="CHEBI:78451"/>
        <dbReference type="ChEBI" id="CHEBI:78453"/>
    </reaction>
    <physiologicalReaction direction="left-to-right" evidence="31">
        <dbReference type="Rhea" id="RHEA:41809"/>
    </physiologicalReaction>
</comment>
<evidence type="ECO:0000256" key="2">
    <source>
        <dbReference type="ARBA" id="ARBA00012004"/>
    </source>
</evidence>
<evidence type="ECO:0000256" key="54">
    <source>
        <dbReference type="ARBA" id="ARBA00048935"/>
    </source>
</evidence>
<sequence>MPRSSRDTDGRPHFCVCWRSPPPRKLLTPPAHQKNSLATMEKESAHSSDMSAGWERVSDNSQSGESMSSNEQPWWKNQDEIVISGVSGRFPRCDNVKEFGDMLLAGEDLVTEDDLRWPPGFYDLPKRHGKLKELKKFDAQFFSVTPKQANYMDPQVRILLEASWEAMIDAGINPVDLRGSRTGVFVGCSASETSGALTQDPETVTGYTLTGCVRSMFSNRISYTFDLQGPSFSVDTACSSSLLALQLAIDAIRQKQCDAAIVAGAHLTLTPTAALQFLRLGMLTDKGSCRSFDDSGDGYCRTEGVAAIFIQRRSKAQRIYASVLHAKSNTDGYKEQGITFPSGERQAQLLEEVYTEAGVDPNSVYYVETHGTGTKVGDPQEANAICQVFCSNRQSGPLLIGSVKSNMGHAEPASGVCSLAKICLSIERQMIPPNLHYNTPNQYIPGLVDGRLKVVTEPTPLPGGLIGVNSFGFGGSNTHVILKAADHVSEPITPPSFTKIITYCGRTQEAVDYVFENVENNVNDQYLQALLANQANLPAKDAPFRGYMLINRVENQPPLKHVQKVAITEPRPVYFIYSGMGSQWPGMAQKLMKIPIFDESLRMSSKTLEEFGMDVYGMLCNSDPSQYQGNTLNCMLAITAIQIALTDTLSALGVTPDGIIGHSTGEMGCGYADGGITREQTMRLAYHRGTSIMKHKEIKGAMAAIGLTWEETKKQVPDGVVAACHNGADSVTISGDADQVAKFCDQLQEKGIFAKVVDSSGIPFHSPAMLTVKDEMLEAMKSAVPEPKPRSSRWISTSVPEEDWESDLASTCSADYHVHNACSPVLFYEALQKIPANAVTIEMAPHSLMQAVLRRALQKTVSNIGLMNKPKSETDNEIEGFLASLGKIYQAGVNIRVCDLYPGGQFRGLVPKGTPMLGPMWKWDHSVDWPTVDGRQLIAGGSGSIAASATYNIDPFAADSKESYLLDHVIDGRVLYPFTGHMVLAWKTLCKMKGVDFQKTPVVFENINVFSATIVTKPIKLDVVLTPGEGKFEIISDEQVAASGRIYIPEDNQPFYYGKLEDIRTSAIADRIELDTEDAYKEFLLRGYEYGQAFRGIYKTCNSGERGYLYWTGNWVTFLDSLLQTALLAERADTLRLPTRVRHLRIDPIKHLEHVFEKDGIQVVELRNDHATNGCIAGGVECCDLTAHTVSRRIQCSGQLFHERIYFVPHFDDHCMADFQSDASRLEQYNKVLKKVLTTGFGAWEKKGLLRKLKNGTLLETALAALQQENYDDVTEAMVTLFSNDAKASILHALEEIFAIKPTEDFEEIVINKMKSVRAIFELDRLFAASLDHHRIVKSLQDICIENSAGHHSKMAAVEIVSTDQLRHCIEANSSHPLLEVDYHCIGPNVDRLDDNTLEQLGAKKVKLSLDDGFTGHNEVKNIDYLLLDKILWRKTDPVAYLESCKLLLREDGFIIVTEVTSNYEVALAVDALLGEEIGVENGSGREYNSYYSHKDLLKIFEQAGFLLGNYQGDEALMTTTYLLRKKPSTPRDPVFIDVDDIKEFSWIAPLQKVIEDRLNEPDWKTIWLMNTKVRNNGVVGLTLCFVEENLKSNRFRSIVDMSTEKKVRYGPAVILPENEDAKKIINLDLHANNYRDGIWGSMRHIIVRDEDSHTYKDCEHAFINTLTRGDVSSLTWFESPNQYFDAIANKKASHELCSVYYAPINFRDIMLAYGRLPPDAIPGNFADRECLLGMEFAGRLKDGTRLMGILPAQALATSVTVDRDYAWVVPDNWTLAEASTVPVVYTTAYYALIRRGQMKKGERVLIHGGAGGVGQAAIAIALANGCEVFTTVGSKEKRDYLKNKFPQLQDHHFANSRSADFELHIRQHTKGRGVNIVLNSLAHEMLQASLRCLARHGRFLEIGKVDLAQNSALGMSKLLDNVSVHGILLDSIMDPTVGDIEEWKEVAKLLEQGIKSGVVQPLHASIFSADKAEEAFRFMSAGKHIGKVVMEIRQEEKEKVCPPSKISVKAICRTLCHPQHTYLITGGLGGFGLELAQWLINRGARKLVLTSRTGIRTGYQARCVHFWRRTGVSVLVSTLNISKASDAVELMRQCHSMGPVGGVFHLAMVLRDCLFENQNVQNFKDAAEAKYYGTINLDEATRQHCDSSLKWFVVFSSITSGRGNAGQTNYGWSNSTMERMIEHRRADGYPGIAIQWGAIGDVGVILENMGDNNTVVGGTLPQRMPSCLAALDLFLSWNHPIVSSYIKADMGSKKSAGGGNLMQTIAHILGVNDVSQLNPDANLGDLGLDSLMGVEIKQALERDYDIVLSMKDIRTLTLNKLQQMAETGSAGATSLQTGELEMKKEGEREAELNTVEMLEKQMNQLFKMRVDVNDLDPQEIVLKINKIEEGPTTFFVHSIEGIATPLKRVMSKCNFPVYCFQSTKDVPQDSIESVAKCYIREMKKIQPEGPYRLIGYSYGACIGFEMATMLQVSDGPNAVEKLILLDGSHLYMQTYRNVYRMAFGVTGDTLVNNPLFESEIMCAMTLRFANVDYKKFRVELLQQPGFKARVQKVVDTVMTTGLFKSPDTVAFACEAMRSKFLMADKYKPERKFNGHITLIRAEQGAAREEDVGQDYGISQVCEDSKVFVVEGDHDTFVQGKSSAKTVAIINELIGESHKQ</sequence>
<dbReference type="InterPro" id="IPR013968">
    <property type="entry name" value="PKS_KR"/>
</dbReference>
<dbReference type="SMART" id="SM00829">
    <property type="entry name" value="PKS_ER"/>
    <property type="match status" value="1"/>
</dbReference>
<evidence type="ECO:0000256" key="36">
    <source>
        <dbReference type="ARBA" id="ARBA00047400"/>
    </source>
</evidence>
<evidence type="ECO:0000256" key="25">
    <source>
        <dbReference type="ARBA" id="ARBA00023373"/>
    </source>
</evidence>
<evidence type="ECO:0000256" key="40">
    <source>
        <dbReference type="ARBA" id="ARBA00047578"/>
    </source>
</evidence>
<dbReference type="SUPFAM" id="SSF52151">
    <property type="entry name" value="FabD/lysophospholipase-like"/>
    <property type="match status" value="1"/>
</dbReference>
<dbReference type="GO" id="GO:0004312">
    <property type="term" value="F:fatty acid synthase activity"/>
    <property type="evidence" value="ECO:0007669"/>
    <property type="project" value="UniProtKB-EC"/>
</dbReference>
<dbReference type="EMBL" id="CAJGYM010000002">
    <property type="protein sequence ID" value="CAD6185503.1"/>
    <property type="molecule type" value="Genomic_DNA"/>
</dbReference>
<evidence type="ECO:0000256" key="43">
    <source>
        <dbReference type="ARBA" id="ARBA00047953"/>
    </source>
</evidence>
<dbReference type="InterPro" id="IPR036736">
    <property type="entry name" value="ACP-like_sf"/>
</dbReference>
<comment type="catalytic activity">
    <reaction evidence="41">
        <text>(2E)-hexadecenoyl-[ACP] + NADPH + H(+) = hexadecanoyl-[ACP] + NADP(+)</text>
        <dbReference type="Rhea" id="RHEA:41912"/>
        <dbReference type="Rhea" id="RHEA-COMP:9651"/>
        <dbReference type="Rhea" id="RHEA-COMP:9652"/>
        <dbReference type="ChEBI" id="CHEBI:15378"/>
        <dbReference type="ChEBI" id="CHEBI:57783"/>
        <dbReference type="ChEBI" id="CHEBI:58349"/>
        <dbReference type="ChEBI" id="CHEBI:78481"/>
        <dbReference type="ChEBI" id="CHEBI:78483"/>
    </reaction>
    <physiologicalReaction direction="left-to-right" evidence="41">
        <dbReference type="Rhea" id="RHEA:41913"/>
    </physiologicalReaction>
</comment>
<dbReference type="EC" id="1.3.1.39" evidence="2"/>
<evidence type="ECO:0000259" key="67">
    <source>
        <dbReference type="PROSITE" id="PS52004"/>
    </source>
</evidence>
<keyword evidence="70" id="KW-1185">Reference proteome</keyword>
<comment type="catalytic activity">
    <reaction evidence="51">
        <text>a 2,3-saturated acyl-[ACP] + NADP(+) = a (2E)-enoyl-[ACP] + NADPH + H(+)</text>
        <dbReference type="Rhea" id="RHEA:22564"/>
        <dbReference type="Rhea" id="RHEA-COMP:9925"/>
        <dbReference type="Rhea" id="RHEA-COMP:9926"/>
        <dbReference type="ChEBI" id="CHEBI:15378"/>
        <dbReference type="ChEBI" id="CHEBI:57783"/>
        <dbReference type="ChEBI" id="CHEBI:58349"/>
        <dbReference type="ChEBI" id="CHEBI:78784"/>
        <dbReference type="ChEBI" id="CHEBI:78785"/>
        <dbReference type="EC" id="1.3.1.39"/>
    </reaction>
    <physiologicalReaction direction="right-to-left" evidence="51">
        <dbReference type="Rhea" id="RHEA:22566"/>
    </physiologicalReaction>
</comment>
<dbReference type="CDD" id="cd00833">
    <property type="entry name" value="PKS"/>
    <property type="match status" value="1"/>
</dbReference>
<evidence type="ECO:0000313" key="69">
    <source>
        <dbReference type="EMBL" id="CAD6185503.1"/>
    </source>
</evidence>
<dbReference type="EC" id="2.3.1.85" evidence="4"/>
<dbReference type="Pfam" id="PF00698">
    <property type="entry name" value="Acyl_transf_1"/>
    <property type="match status" value="1"/>
</dbReference>
<dbReference type="Pfam" id="PF16197">
    <property type="entry name" value="KAsynt_C_assoc"/>
    <property type="match status" value="1"/>
</dbReference>
<dbReference type="PANTHER" id="PTHR43775">
    <property type="entry name" value="FATTY ACID SYNTHASE"/>
    <property type="match status" value="1"/>
</dbReference>
<dbReference type="FunFam" id="3.90.180.10:FF:000015">
    <property type="entry name" value="Fatty acid synthase"/>
    <property type="match status" value="1"/>
</dbReference>
<comment type="catalytic activity">
    <reaction evidence="42">
        <text>(2E)-hexenoyl-[ACP] + NADPH + H(+) = hexanoyl-[ACP] + NADP(+)</text>
        <dbReference type="Rhea" id="RHEA:41832"/>
        <dbReference type="Rhea" id="RHEA-COMP:9631"/>
        <dbReference type="Rhea" id="RHEA-COMP:9632"/>
        <dbReference type="ChEBI" id="CHEBI:15378"/>
        <dbReference type="ChEBI" id="CHEBI:57783"/>
        <dbReference type="ChEBI" id="CHEBI:58349"/>
        <dbReference type="ChEBI" id="CHEBI:78458"/>
        <dbReference type="ChEBI" id="CHEBI:78459"/>
    </reaction>
    <physiologicalReaction direction="left-to-right" evidence="42">
        <dbReference type="Rhea" id="RHEA:41833"/>
    </physiologicalReaction>
</comment>
<comment type="catalytic activity">
    <reaction evidence="29">
        <text>(3R)-hydroxyoctadecanoyl-[ACP] = (2E)-octadecenoyl-[ACP] + H2O</text>
        <dbReference type="Rhea" id="RHEA:41924"/>
        <dbReference type="Rhea" id="RHEA-COMP:9654"/>
        <dbReference type="Rhea" id="RHEA-COMP:9655"/>
        <dbReference type="ChEBI" id="CHEBI:15377"/>
        <dbReference type="ChEBI" id="CHEBI:78488"/>
        <dbReference type="ChEBI" id="CHEBI:78489"/>
    </reaction>
    <physiologicalReaction direction="left-to-right" evidence="29">
        <dbReference type="Rhea" id="RHEA:41925"/>
    </physiologicalReaction>
</comment>
<dbReference type="Gene3D" id="3.40.366.10">
    <property type="entry name" value="Malonyl-Coenzyme A Acyl Carrier Protein, domain 2"/>
    <property type="match status" value="1"/>
</dbReference>
<evidence type="ECO:0000256" key="39">
    <source>
        <dbReference type="ARBA" id="ARBA00047500"/>
    </source>
</evidence>
<feature type="active site" description="Proton donor; for dehydratase activity" evidence="64">
    <location>
        <position position="1120"/>
    </location>
</feature>
<dbReference type="Pfam" id="PF00975">
    <property type="entry name" value="Thioesterase"/>
    <property type="match status" value="1"/>
</dbReference>
<dbReference type="GO" id="GO:0019171">
    <property type="term" value="F:(3R)-hydroxyacyl-[acyl-carrier-protein] dehydratase activity"/>
    <property type="evidence" value="ECO:0007669"/>
    <property type="project" value="UniProtKB-EC"/>
</dbReference>
<dbReference type="InterPro" id="IPR050091">
    <property type="entry name" value="PKS_NRPS_Biosynth_Enz"/>
</dbReference>
<evidence type="ECO:0000256" key="48">
    <source>
        <dbReference type="ARBA" id="ARBA00048420"/>
    </source>
</evidence>
<comment type="catalytic activity">
    <reaction evidence="28">
        <text>(3R)-hydroxytetradecanoyl-[ACP] = (2E)-tetradecenoyl-[ACP] + H2O</text>
        <dbReference type="Rhea" id="RHEA:41892"/>
        <dbReference type="Rhea" id="RHEA-COMP:9646"/>
        <dbReference type="Rhea" id="RHEA-COMP:9647"/>
        <dbReference type="ChEBI" id="CHEBI:15377"/>
        <dbReference type="ChEBI" id="CHEBI:78474"/>
        <dbReference type="ChEBI" id="CHEBI:78475"/>
    </reaction>
    <physiologicalReaction direction="left-to-right" evidence="28">
        <dbReference type="Rhea" id="RHEA:41893"/>
    </physiologicalReaction>
</comment>
<evidence type="ECO:0000256" key="32">
    <source>
        <dbReference type="ARBA" id="ARBA00023442"/>
    </source>
</evidence>
<dbReference type="EC" id="1.1.1.100" evidence="5"/>
<evidence type="ECO:0000256" key="31">
    <source>
        <dbReference type="ARBA" id="ARBA00023402"/>
    </source>
</evidence>
<protein>
    <recommendedName>
        <fullName evidence="7">Fatty acid synthase</fullName>
        <ecNumber evidence="5">1.1.1.100</ecNumber>
        <ecNumber evidence="2">1.3.1.39</ecNumber>
        <ecNumber evidence="6">2.3.1.41</ecNumber>
        <ecNumber evidence="4">2.3.1.85</ecNumber>
        <ecNumber evidence="3">3.1.2.14</ecNumber>
    </recommendedName>
</protein>
<evidence type="ECO:0000256" key="50">
    <source>
        <dbReference type="ARBA" id="ARBA00048571"/>
    </source>
</evidence>
<dbReference type="FunFam" id="1.10.1200.10:FF:000013">
    <property type="entry name" value="Fatty acid synthase"/>
    <property type="match status" value="1"/>
</dbReference>
<evidence type="ECO:0000256" key="22">
    <source>
        <dbReference type="ARBA" id="ARBA00023268"/>
    </source>
</evidence>
<dbReference type="InterPro" id="IPR001031">
    <property type="entry name" value="Thioesterase"/>
</dbReference>
<comment type="catalytic activity">
    <reaction evidence="56">
        <text>decanoyl-[ACP] + malonyl-[ACP] + H(+) = 3-oxododecanoyl-[ACP] + holo-[ACP] + CO2</text>
        <dbReference type="Rhea" id="RHEA:41868"/>
        <dbReference type="Rhea" id="RHEA-COMP:9623"/>
        <dbReference type="Rhea" id="RHEA-COMP:9640"/>
        <dbReference type="Rhea" id="RHEA-COMP:9641"/>
        <dbReference type="Rhea" id="RHEA-COMP:9685"/>
        <dbReference type="ChEBI" id="CHEBI:15378"/>
        <dbReference type="ChEBI" id="CHEBI:16526"/>
        <dbReference type="ChEBI" id="CHEBI:64479"/>
        <dbReference type="ChEBI" id="CHEBI:78449"/>
        <dbReference type="ChEBI" id="CHEBI:78468"/>
        <dbReference type="ChEBI" id="CHEBI:78469"/>
    </reaction>
    <physiologicalReaction direction="left-to-right" evidence="56">
        <dbReference type="Rhea" id="RHEA:41869"/>
    </physiologicalReaction>
</comment>
<dbReference type="CDD" id="cd05195">
    <property type="entry name" value="enoyl_red"/>
    <property type="match status" value="1"/>
</dbReference>
<comment type="catalytic activity">
    <reaction evidence="54">
        <text>3-oxotetradecanoyl-[ACP] + NADPH + H(+) = (3R)-hydroxytetradecanoyl-[ACP] + NADP(+)</text>
        <dbReference type="Rhea" id="RHEA:41888"/>
        <dbReference type="Rhea" id="RHEA-COMP:9645"/>
        <dbReference type="Rhea" id="RHEA-COMP:9646"/>
        <dbReference type="ChEBI" id="CHEBI:15378"/>
        <dbReference type="ChEBI" id="CHEBI:57783"/>
        <dbReference type="ChEBI" id="CHEBI:58349"/>
        <dbReference type="ChEBI" id="CHEBI:78473"/>
        <dbReference type="ChEBI" id="CHEBI:78474"/>
    </reaction>
    <physiologicalReaction direction="left-to-right" evidence="54">
        <dbReference type="Rhea" id="RHEA:41889"/>
    </physiologicalReaction>
</comment>
<evidence type="ECO:0000256" key="58">
    <source>
        <dbReference type="ARBA" id="ARBA00049263"/>
    </source>
</evidence>
<dbReference type="Proteomes" id="UP000835052">
    <property type="component" value="Unassembled WGS sequence"/>
</dbReference>
<keyword evidence="15" id="KW-0521">NADP</keyword>
<comment type="catalytic activity">
    <reaction evidence="34">
        <text>3-oxooctadecanoyl-[ACP] + NADPH + H(+) = (3R)-hydroxyoctadecanoyl-[ACP] + NADP(+)</text>
        <dbReference type="Rhea" id="RHEA:41920"/>
        <dbReference type="Rhea" id="RHEA-COMP:9653"/>
        <dbReference type="Rhea" id="RHEA-COMP:9654"/>
        <dbReference type="ChEBI" id="CHEBI:15378"/>
        <dbReference type="ChEBI" id="CHEBI:57783"/>
        <dbReference type="ChEBI" id="CHEBI:58349"/>
        <dbReference type="ChEBI" id="CHEBI:78487"/>
        <dbReference type="ChEBI" id="CHEBI:78488"/>
    </reaction>
    <physiologicalReaction direction="left-to-right" evidence="34">
        <dbReference type="Rhea" id="RHEA:41921"/>
    </physiologicalReaction>
</comment>
<keyword evidence="10" id="KW-0597">Phosphoprotein</keyword>
<evidence type="ECO:0000313" key="70">
    <source>
        <dbReference type="Proteomes" id="UP000835052"/>
    </source>
</evidence>
<comment type="catalytic activity">
    <reaction evidence="63">
        <text>octanoyl-[ACP] + malonyl-[ACP] + H(+) = 3-oxodecanoyl-[ACP] + holo-[ACP] + CO2</text>
        <dbReference type="Rhea" id="RHEA:41852"/>
        <dbReference type="Rhea" id="RHEA-COMP:9623"/>
        <dbReference type="Rhea" id="RHEA-COMP:9636"/>
        <dbReference type="Rhea" id="RHEA-COMP:9637"/>
        <dbReference type="Rhea" id="RHEA-COMP:9685"/>
        <dbReference type="ChEBI" id="CHEBI:15378"/>
        <dbReference type="ChEBI" id="CHEBI:16526"/>
        <dbReference type="ChEBI" id="CHEBI:64479"/>
        <dbReference type="ChEBI" id="CHEBI:78449"/>
        <dbReference type="ChEBI" id="CHEBI:78463"/>
        <dbReference type="ChEBI" id="CHEBI:78464"/>
    </reaction>
    <physiologicalReaction direction="left-to-right" evidence="63">
        <dbReference type="Rhea" id="RHEA:41853"/>
    </physiologicalReaction>
</comment>
<dbReference type="OrthoDB" id="329835at2759"/>
<dbReference type="SUPFAM" id="SSF51735">
    <property type="entry name" value="NAD(P)-binding Rossmann-fold domains"/>
    <property type="match status" value="2"/>
</dbReference>
<feature type="region of interest" description="N-terminal hotdog fold" evidence="64">
    <location>
        <begin position="930"/>
        <end position="1054"/>
    </location>
</feature>
<dbReference type="SUPFAM" id="SSF55048">
    <property type="entry name" value="Probable ACP-binding domain of malonyl-CoA ACP transacylase"/>
    <property type="match status" value="1"/>
</dbReference>
<comment type="catalytic activity">
    <reaction evidence="30">
        <text>(3R)-hydroxyhexadecanoyl-[ACP] = (2E)-hexadecenoyl-[ACP] + H2O</text>
        <dbReference type="Rhea" id="RHEA:41908"/>
        <dbReference type="Rhea" id="RHEA-COMP:9650"/>
        <dbReference type="Rhea" id="RHEA-COMP:9651"/>
        <dbReference type="ChEBI" id="CHEBI:15377"/>
        <dbReference type="ChEBI" id="CHEBI:78480"/>
        <dbReference type="ChEBI" id="CHEBI:78481"/>
    </reaction>
    <physiologicalReaction direction="left-to-right" evidence="30">
        <dbReference type="Rhea" id="RHEA:41909"/>
    </physiologicalReaction>
</comment>
<dbReference type="InterPro" id="IPR020843">
    <property type="entry name" value="ER"/>
</dbReference>
<dbReference type="InterPro" id="IPR020806">
    <property type="entry name" value="PKS_PP-bd"/>
</dbReference>
<keyword evidence="21" id="KW-0275">Fatty acid biosynthesis</keyword>
<dbReference type="SUPFAM" id="SSF50129">
    <property type="entry name" value="GroES-like"/>
    <property type="match status" value="1"/>
</dbReference>
<feature type="domain" description="Ketosynthase family 3 (KS3)" evidence="67">
    <location>
        <begin position="78"/>
        <end position="484"/>
    </location>
</feature>
<feature type="domain" description="PKS/mFAS DH" evidence="68">
    <location>
        <begin position="930"/>
        <end position="1210"/>
    </location>
</feature>
<dbReference type="InterPro" id="IPR016039">
    <property type="entry name" value="Thiolase-like"/>
</dbReference>
<evidence type="ECO:0000256" key="29">
    <source>
        <dbReference type="ARBA" id="ARBA00023399"/>
    </source>
</evidence>
<evidence type="ECO:0000256" key="21">
    <source>
        <dbReference type="ARBA" id="ARBA00023160"/>
    </source>
</evidence>
<dbReference type="InterPro" id="IPR014031">
    <property type="entry name" value="Ketoacyl_synth_C"/>
</dbReference>
<evidence type="ECO:0000256" key="38">
    <source>
        <dbReference type="ARBA" id="ARBA00047451"/>
    </source>
</evidence>
<evidence type="ECO:0000256" key="23">
    <source>
        <dbReference type="ARBA" id="ARBA00023332"/>
    </source>
</evidence>
<dbReference type="InterPro" id="IPR049900">
    <property type="entry name" value="PKS_mFAS_DH"/>
</dbReference>
<comment type="catalytic activity">
    <reaction evidence="48">
        <text>(2E)-octenoyl-[ACP] + NADPH + H(+) = octanoyl-[ACP] + NADP(+)</text>
        <dbReference type="Rhea" id="RHEA:41848"/>
        <dbReference type="Rhea" id="RHEA-COMP:9635"/>
        <dbReference type="Rhea" id="RHEA-COMP:9636"/>
        <dbReference type="ChEBI" id="CHEBI:15378"/>
        <dbReference type="ChEBI" id="CHEBI:57783"/>
        <dbReference type="ChEBI" id="CHEBI:58349"/>
        <dbReference type="ChEBI" id="CHEBI:78462"/>
        <dbReference type="ChEBI" id="CHEBI:78463"/>
    </reaction>
    <physiologicalReaction direction="left-to-right" evidence="48">
        <dbReference type="Rhea" id="RHEA:41849"/>
    </physiologicalReaction>
</comment>
<comment type="catalytic activity">
    <reaction evidence="39">
        <text>(2E)-butenoyl-[ACP] + NADPH + H(+) = butanoyl-[ACP] + NADP(+)</text>
        <dbReference type="Rhea" id="RHEA:41812"/>
        <dbReference type="Rhea" id="RHEA-COMP:9627"/>
        <dbReference type="Rhea" id="RHEA-COMP:9628"/>
        <dbReference type="ChEBI" id="CHEBI:15378"/>
        <dbReference type="ChEBI" id="CHEBI:57783"/>
        <dbReference type="ChEBI" id="CHEBI:58349"/>
        <dbReference type="ChEBI" id="CHEBI:78453"/>
        <dbReference type="ChEBI" id="CHEBI:78454"/>
    </reaction>
    <physiologicalReaction direction="left-to-right" evidence="39">
        <dbReference type="Rhea" id="RHEA:41813"/>
    </physiologicalReaction>
</comment>
<evidence type="ECO:0000256" key="26">
    <source>
        <dbReference type="ARBA" id="ARBA00023388"/>
    </source>
</evidence>
<dbReference type="FunFam" id="3.40.50.720:FF:000209">
    <property type="entry name" value="Polyketide synthase Pks12"/>
    <property type="match status" value="1"/>
</dbReference>
<comment type="catalytic activity">
    <reaction evidence="24">
        <text>(3R)-hydroxydodecanoyl-[ACP] = (2E)-dodecenoyl-[ACP] + H2O</text>
        <dbReference type="Rhea" id="RHEA:41876"/>
        <dbReference type="Rhea" id="RHEA-COMP:9642"/>
        <dbReference type="Rhea" id="RHEA-COMP:9643"/>
        <dbReference type="ChEBI" id="CHEBI:15377"/>
        <dbReference type="ChEBI" id="CHEBI:78470"/>
        <dbReference type="ChEBI" id="CHEBI:78472"/>
    </reaction>
    <physiologicalReaction direction="left-to-right" evidence="24">
        <dbReference type="Rhea" id="RHEA:41877"/>
    </physiologicalReaction>
</comment>
<evidence type="ECO:0000256" key="1">
    <source>
        <dbReference type="ARBA" id="ARBA00005189"/>
    </source>
</evidence>
<evidence type="ECO:0000256" key="6">
    <source>
        <dbReference type="ARBA" id="ARBA00013191"/>
    </source>
</evidence>
<comment type="caution">
    <text evidence="69">The sequence shown here is derived from an EMBL/GenBank/DDBJ whole genome shotgun (WGS) entry which is preliminary data.</text>
</comment>
<dbReference type="InterPro" id="IPR029063">
    <property type="entry name" value="SAM-dependent_MTases_sf"/>
</dbReference>
<evidence type="ECO:0000256" key="59">
    <source>
        <dbReference type="ARBA" id="ARBA00049414"/>
    </source>
</evidence>
<proteinExistence type="predicted"/>
<evidence type="ECO:0000256" key="7">
    <source>
        <dbReference type="ARBA" id="ARBA00018769"/>
    </source>
</evidence>
<keyword evidence="17" id="KW-0007">Acetylation</keyword>
<dbReference type="InterPro" id="IPR042104">
    <property type="entry name" value="PKS_dehydratase_sf"/>
</dbReference>
<dbReference type="Gene3D" id="3.40.47.10">
    <property type="match status" value="1"/>
</dbReference>
<evidence type="ECO:0000256" key="44">
    <source>
        <dbReference type="ARBA" id="ARBA00047961"/>
    </source>
</evidence>
<dbReference type="InterPro" id="IPR014043">
    <property type="entry name" value="Acyl_transferase_dom"/>
</dbReference>
<dbReference type="InterPro" id="IPR036291">
    <property type="entry name" value="NAD(P)-bd_dom_sf"/>
</dbReference>
<comment type="catalytic activity">
    <reaction evidence="33">
        <text>acetyl-CoA + n malonyl-CoA + 2n NADPH + 2n H(+) = a long-chain fatty acid + (n+1) CoA + n CO2 + 2n NADP(+).</text>
        <dbReference type="EC" id="2.3.1.85"/>
    </reaction>
</comment>
<comment type="catalytic activity">
    <reaction evidence="23">
        <text>(3R)-hydroxyoctanoyl-[ACP] = (2E)-octenoyl-[ACP] + H2O</text>
        <dbReference type="Rhea" id="RHEA:41844"/>
        <dbReference type="Rhea" id="RHEA-COMP:9634"/>
        <dbReference type="Rhea" id="RHEA-COMP:9635"/>
        <dbReference type="ChEBI" id="CHEBI:15377"/>
        <dbReference type="ChEBI" id="CHEBI:78461"/>
        <dbReference type="ChEBI" id="CHEBI:78462"/>
    </reaction>
    <physiologicalReaction direction="left-to-right" evidence="23">
        <dbReference type="Rhea" id="RHEA:41845"/>
    </physiologicalReaction>
</comment>
<dbReference type="InterPro" id="IPR057326">
    <property type="entry name" value="KR_dom"/>
</dbReference>
<comment type="catalytic activity">
    <reaction evidence="45">
        <text>hexadecanoyl-[ACP] + malonyl-[ACP] + H(+) = 3-oxooctadecanoyl-[ACP] + holo-[ACP] + CO2</text>
        <dbReference type="Rhea" id="RHEA:41916"/>
        <dbReference type="Rhea" id="RHEA-COMP:9623"/>
        <dbReference type="Rhea" id="RHEA-COMP:9652"/>
        <dbReference type="Rhea" id="RHEA-COMP:9653"/>
        <dbReference type="Rhea" id="RHEA-COMP:9685"/>
        <dbReference type="ChEBI" id="CHEBI:15378"/>
        <dbReference type="ChEBI" id="CHEBI:16526"/>
        <dbReference type="ChEBI" id="CHEBI:64479"/>
        <dbReference type="ChEBI" id="CHEBI:78449"/>
        <dbReference type="ChEBI" id="CHEBI:78483"/>
        <dbReference type="ChEBI" id="CHEBI:78487"/>
    </reaction>
    <physiologicalReaction direction="left-to-right" evidence="45">
        <dbReference type="Rhea" id="RHEA:41917"/>
    </physiologicalReaction>
</comment>
<evidence type="ECO:0000256" key="60">
    <source>
        <dbReference type="ARBA" id="ARBA00049422"/>
    </source>
</evidence>
<name>A0A8S1GS43_9PELO</name>
<keyword evidence="12" id="KW-0702">S-nitrosylation</keyword>
<dbReference type="Pfam" id="PF00109">
    <property type="entry name" value="ketoacyl-synt"/>
    <property type="match status" value="1"/>
</dbReference>
<dbReference type="GO" id="GO:0006633">
    <property type="term" value="P:fatty acid biosynthetic process"/>
    <property type="evidence" value="ECO:0007669"/>
    <property type="project" value="UniProtKB-KW"/>
</dbReference>
<comment type="catalytic activity">
    <reaction evidence="25">
        <text>(3R)-hydroxyhexanoyl-[ACP] = (2E)-hexenoyl-[ACP] + H2O</text>
        <dbReference type="Rhea" id="RHEA:41828"/>
        <dbReference type="Rhea" id="RHEA-COMP:9630"/>
        <dbReference type="Rhea" id="RHEA-COMP:9631"/>
        <dbReference type="ChEBI" id="CHEBI:15377"/>
        <dbReference type="ChEBI" id="CHEBI:78457"/>
        <dbReference type="ChEBI" id="CHEBI:78458"/>
    </reaction>
    <physiologicalReaction direction="left-to-right" evidence="25">
        <dbReference type="Rhea" id="RHEA:41829"/>
    </physiologicalReaction>
</comment>
<dbReference type="InterPro" id="IPR018201">
    <property type="entry name" value="Ketoacyl_synth_AS"/>
</dbReference>
<dbReference type="SUPFAM" id="SSF53474">
    <property type="entry name" value="alpha/beta-Hydrolases"/>
    <property type="match status" value="1"/>
</dbReference>
<evidence type="ECO:0000256" key="46">
    <source>
        <dbReference type="ARBA" id="ARBA00048281"/>
    </source>
</evidence>
<dbReference type="InterPro" id="IPR032821">
    <property type="entry name" value="PKS_assoc"/>
</dbReference>
<comment type="catalytic activity">
    <reaction evidence="46">
        <text>(2E)-dodecenoyl-[ACP] + NADPH + H(+) = dodecanoyl-[ACP] + NADP(+)</text>
        <dbReference type="Rhea" id="RHEA:41880"/>
        <dbReference type="Rhea" id="RHEA-COMP:9643"/>
        <dbReference type="Rhea" id="RHEA-COMP:9644"/>
        <dbReference type="ChEBI" id="CHEBI:15378"/>
        <dbReference type="ChEBI" id="CHEBI:57783"/>
        <dbReference type="ChEBI" id="CHEBI:58349"/>
        <dbReference type="ChEBI" id="CHEBI:65264"/>
        <dbReference type="ChEBI" id="CHEBI:78472"/>
    </reaction>
    <physiologicalReaction direction="left-to-right" evidence="46">
        <dbReference type="Rhea" id="RHEA:41881"/>
    </physiologicalReaction>
</comment>
<comment type="catalytic activity">
    <reaction evidence="53">
        <text>hexadecanoyl-[ACP] + H2O = hexadecanoate + holo-[ACP] + H(+)</text>
        <dbReference type="Rhea" id="RHEA:41932"/>
        <dbReference type="Rhea" id="RHEA-COMP:9652"/>
        <dbReference type="Rhea" id="RHEA-COMP:9685"/>
        <dbReference type="ChEBI" id="CHEBI:7896"/>
        <dbReference type="ChEBI" id="CHEBI:15377"/>
        <dbReference type="ChEBI" id="CHEBI:15378"/>
        <dbReference type="ChEBI" id="CHEBI:64479"/>
        <dbReference type="ChEBI" id="CHEBI:78483"/>
        <dbReference type="EC" id="3.1.2.14"/>
    </reaction>
    <physiologicalReaction direction="left-to-right" evidence="53">
        <dbReference type="Rhea" id="RHEA:41933"/>
    </physiologicalReaction>
</comment>
<evidence type="ECO:0000256" key="20">
    <source>
        <dbReference type="ARBA" id="ARBA00023098"/>
    </source>
</evidence>
<evidence type="ECO:0000256" key="18">
    <source>
        <dbReference type="ARBA" id="ARBA00023002"/>
    </source>
</evidence>
<dbReference type="SMART" id="SM00825">
    <property type="entry name" value="PKS_KS"/>
    <property type="match status" value="1"/>
</dbReference>
<evidence type="ECO:0000256" key="12">
    <source>
        <dbReference type="ARBA" id="ARBA00022799"/>
    </source>
</evidence>
<evidence type="ECO:0000256" key="49">
    <source>
        <dbReference type="ARBA" id="ARBA00048506"/>
    </source>
</evidence>
<evidence type="ECO:0000256" key="56">
    <source>
        <dbReference type="ARBA" id="ARBA00049109"/>
    </source>
</evidence>
<dbReference type="PROSITE" id="PS50075">
    <property type="entry name" value="CARRIER"/>
    <property type="match status" value="1"/>
</dbReference>
<evidence type="ECO:0000256" key="37">
    <source>
        <dbReference type="ARBA" id="ARBA00047440"/>
    </source>
</evidence>
<evidence type="ECO:0000256" key="63">
    <source>
        <dbReference type="ARBA" id="ARBA00049533"/>
    </source>
</evidence>
<keyword evidence="16" id="KW-0663">Pyridoxal phosphate</keyword>
<dbReference type="EC" id="3.1.2.14" evidence="3"/>
<evidence type="ECO:0000256" key="16">
    <source>
        <dbReference type="ARBA" id="ARBA00022898"/>
    </source>
</evidence>
<dbReference type="GO" id="GO:0016297">
    <property type="term" value="F:fatty acyl-[ACP] hydrolase activity"/>
    <property type="evidence" value="ECO:0007669"/>
    <property type="project" value="UniProtKB-EC"/>
</dbReference>
<feature type="compositionally biased region" description="Polar residues" evidence="65">
    <location>
        <begin position="59"/>
        <end position="72"/>
    </location>
</feature>
<dbReference type="SUPFAM" id="SSF47336">
    <property type="entry name" value="ACP-like"/>
    <property type="match status" value="1"/>
</dbReference>
<feature type="compositionally biased region" description="Basic and acidic residues" evidence="65">
    <location>
        <begin position="1"/>
        <end position="12"/>
    </location>
</feature>
<comment type="catalytic activity">
    <reaction evidence="57">
        <text>(2E)-tetradecenoyl-[ACP] + NADPH + H(+) = tetradecanoyl-[ACP] + NADP(+)</text>
        <dbReference type="Rhea" id="RHEA:41896"/>
        <dbReference type="Rhea" id="RHEA-COMP:9647"/>
        <dbReference type="Rhea" id="RHEA-COMP:9648"/>
        <dbReference type="ChEBI" id="CHEBI:15378"/>
        <dbReference type="ChEBI" id="CHEBI:57783"/>
        <dbReference type="ChEBI" id="CHEBI:58349"/>
        <dbReference type="ChEBI" id="CHEBI:78475"/>
        <dbReference type="ChEBI" id="CHEBI:78477"/>
    </reaction>
    <physiologicalReaction direction="left-to-right" evidence="57">
        <dbReference type="Rhea" id="RHEA:41897"/>
    </physiologicalReaction>
</comment>
<evidence type="ECO:0000256" key="61">
    <source>
        <dbReference type="ARBA" id="ARBA00049449"/>
    </source>
</evidence>
<dbReference type="Gene3D" id="1.10.1200.10">
    <property type="entry name" value="ACP-like"/>
    <property type="match status" value="1"/>
</dbReference>
<dbReference type="InterPro" id="IPR001227">
    <property type="entry name" value="Ac_transferase_dom_sf"/>
</dbReference>
<evidence type="ECO:0000256" key="8">
    <source>
        <dbReference type="ARBA" id="ARBA00022450"/>
    </source>
</evidence>
<comment type="catalytic activity">
    <reaction evidence="37">
        <text>3-oxodecanoyl-[ACP] + NADPH + H(+) = (3R)-hydroxydecanoyl-[ACP] + NADP(+)</text>
        <dbReference type="Rhea" id="RHEA:41856"/>
        <dbReference type="Rhea" id="RHEA-COMP:9637"/>
        <dbReference type="Rhea" id="RHEA-COMP:9638"/>
        <dbReference type="ChEBI" id="CHEBI:15378"/>
        <dbReference type="ChEBI" id="CHEBI:57783"/>
        <dbReference type="ChEBI" id="CHEBI:58349"/>
        <dbReference type="ChEBI" id="CHEBI:78464"/>
        <dbReference type="ChEBI" id="CHEBI:78466"/>
    </reaction>
    <physiologicalReaction direction="left-to-right" evidence="37">
        <dbReference type="Rhea" id="RHEA:41857"/>
    </physiologicalReaction>
</comment>
<dbReference type="InterPro" id="IPR011032">
    <property type="entry name" value="GroES-like_sf"/>
</dbReference>
<evidence type="ECO:0000256" key="55">
    <source>
        <dbReference type="ARBA" id="ARBA00049019"/>
    </source>
</evidence>
<dbReference type="InterPro" id="IPR009081">
    <property type="entry name" value="PP-bd_ACP"/>
</dbReference>
<evidence type="ECO:0000256" key="15">
    <source>
        <dbReference type="ARBA" id="ARBA00022857"/>
    </source>
</evidence>
<dbReference type="PROSITE" id="PS52004">
    <property type="entry name" value="KS3_2"/>
    <property type="match status" value="1"/>
</dbReference>
<keyword evidence="11" id="KW-0808">Transferase</keyword>
<evidence type="ECO:0000256" key="24">
    <source>
        <dbReference type="ARBA" id="ARBA00023351"/>
    </source>
</evidence>